<evidence type="ECO:0000256" key="1">
    <source>
        <dbReference type="SAM" id="Phobius"/>
    </source>
</evidence>
<keyword evidence="1" id="KW-1133">Transmembrane helix</keyword>
<feature type="transmembrane region" description="Helical" evidence="1">
    <location>
        <begin position="48"/>
        <end position="75"/>
    </location>
</feature>
<evidence type="ECO:0000313" key="2">
    <source>
        <dbReference type="EMBL" id="BCU03479.1"/>
    </source>
</evidence>
<evidence type="ECO:0000313" key="3">
    <source>
        <dbReference type="Proteomes" id="UP001253637"/>
    </source>
</evidence>
<organism evidence="2 3">
    <name type="scientific">Pandoravirus japonicus</name>
    <dbReference type="NCBI Taxonomy" id="2823154"/>
    <lineage>
        <taxon>Viruses</taxon>
        <taxon>Pandoravirus</taxon>
    </lineage>
</organism>
<proteinExistence type="predicted"/>
<dbReference type="EMBL" id="LC625835">
    <property type="protein sequence ID" value="BCU03479.1"/>
    <property type="molecule type" value="Genomic_DNA"/>
</dbReference>
<dbReference type="Proteomes" id="UP001253637">
    <property type="component" value="Segment"/>
</dbReference>
<reference evidence="2" key="1">
    <citation type="submission" date="2021-04" db="EMBL/GenBank/DDBJ databases">
        <title>Draft Genome Sequence of Pandoravirus japonicus, Isolated from the Sabaishi River of Niigata, Japan.</title>
        <authorList>
            <person name="Hosokawa N."/>
            <person name="Takahashi H."/>
            <person name="Aoki K."/>
            <person name="Takemura M."/>
        </authorList>
    </citation>
    <scope>NUCLEOTIDE SEQUENCE</scope>
</reference>
<sequence>MGDDDGGREGVCMAAGSSSFVIIIAGSIFFLFLSFVLRFFFGHDRGGILLAGSLFFFHSALSRAAVCHAASALFPFFPRPKGDARWEQGEMPDKRFALCAGFVLAPRKLCHALSVWTRQGKAHMSIRLFLRKHKQGAPLFLHGDLAAALFFPRWALRRPTANLGARPFLLGVAGPALLCAPFENSPFFPLHSM</sequence>
<protein>
    <submittedName>
        <fullName evidence="2">Uncharacterized protein</fullName>
    </submittedName>
</protein>
<keyword evidence="1" id="KW-0812">Transmembrane</keyword>
<name>A0A811BN10_9VIRU</name>
<accession>A0A811BN10</accession>
<feature type="transmembrane region" description="Helical" evidence="1">
    <location>
        <begin position="20"/>
        <end position="41"/>
    </location>
</feature>
<keyword evidence="1" id="KW-0472">Membrane</keyword>